<organism evidence="3 4">
    <name type="scientific">Tubulinosema ratisbonensis</name>
    <dbReference type="NCBI Taxonomy" id="291195"/>
    <lineage>
        <taxon>Eukaryota</taxon>
        <taxon>Fungi</taxon>
        <taxon>Fungi incertae sedis</taxon>
        <taxon>Microsporidia</taxon>
        <taxon>Tubulinosematoidea</taxon>
        <taxon>Tubulinosematidae</taxon>
        <taxon>Tubulinosema</taxon>
    </lineage>
</organism>
<dbReference type="VEuPathDB" id="MicrosporidiaDB:TUBRATIS_14900"/>
<dbReference type="OrthoDB" id="64353at2759"/>
<evidence type="ECO:0000313" key="4">
    <source>
        <dbReference type="Proteomes" id="UP000282876"/>
    </source>
</evidence>
<sequence length="650" mass="76207">MKTFSHKKSVNKLVKLIQKLALFTSISSFNSFGSLSKILFNCGLKNDLDTSIYDSFKEEIKNIDFILLNHFDLNFLAALPYFYKNGFRGKIFCTLPIKTFGKILLLENFNSKLVLNHKLTFSQADIEKIFEEIQSIKYLQPIEIGQGLRITAYNSGYGLGGSVWRINLEEDSLLFSIYFDHKKSNHLNGIDFSLPKNSIFFCDSSYISSKPFLRKERNAELKEQILKTLKLNKRILILIDYLQFMELALILDDILIQLNTGNKIKKASCIGFCAKIFSESIKGMIEWSGDILMKDFSEVKENPFSFKFIDFFDKFTQMQENDIFICFSEDVFAMKILKLIKEDDKNLIINFINEKIHEDLQIRKIPIFQIKEIKKVELEESTSSLSQEEEIINEAENWYDIDTEVYIQDKELFFPVPKKIKKIDEYNKMIPFDVTKQQIKEIIIEEKEVEEKEIIEEIQMKEDSFTFRNKILVYNLKSVSDFKSSLNVFESLCPKKIVVLKTQKNLSKIFYYKLKLNKAFEEVLLLEDQLDLYSQKGYMTVGLSSEFNNLNYRTINENSYLSFEGMVCKNELKFLKENQDCTVIGELNFKELKRKILENGLFVENINDSKINIANEVIIEKKDNNIFVEGEYTALYYFVMDILNNFVFYV</sequence>
<reference evidence="3 4" key="1">
    <citation type="submission" date="2018-10" db="EMBL/GenBank/DDBJ databases">
        <title>Draft genome sequence of the microsporidian Tubulinosema ratisbonensis.</title>
        <authorList>
            <person name="Polonais V."/>
            <person name="Peyretaillade E."/>
            <person name="Niehus S."/>
            <person name="Wawrzyniak I."/>
            <person name="Franchet A."/>
            <person name="Gaspin C."/>
            <person name="Reichstadt M."/>
            <person name="Belser C."/>
            <person name="Labadie K."/>
            <person name="Delbac F."/>
            <person name="Ferrandon D."/>
        </authorList>
    </citation>
    <scope>NUCLEOTIDE SEQUENCE [LARGE SCALE GENOMIC DNA]</scope>
    <source>
        <strain evidence="3 4">Franzen</strain>
    </source>
</reference>
<keyword evidence="1" id="KW-0539">Nucleus</keyword>
<dbReference type="Pfam" id="PF16661">
    <property type="entry name" value="Lactamase_B_6"/>
    <property type="match status" value="1"/>
</dbReference>
<dbReference type="InterPro" id="IPR036866">
    <property type="entry name" value="RibonucZ/Hydroxyglut_hydro"/>
</dbReference>
<evidence type="ECO:0000256" key="1">
    <source>
        <dbReference type="RuleBase" id="RU365006"/>
    </source>
</evidence>
<gene>
    <name evidence="3" type="ORF">TUBRATIS_14900</name>
</gene>
<name>A0A437ALD8_9MICR</name>
<dbReference type="InterPro" id="IPR027075">
    <property type="entry name" value="CPSF2"/>
</dbReference>
<accession>A0A437ALD8</accession>
<evidence type="ECO:0000259" key="2">
    <source>
        <dbReference type="Pfam" id="PF16661"/>
    </source>
</evidence>
<comment type="similarity">
    <text evidence="1">Belongs to the metallo-beta-lactamase superfamily. RNA-metabolizing metallo-beta-lactamase-like family. CPSF2/YSH1 subfamily.</text>
</comment>
<dbReference type="Gene3D" id="3.60.15.10">
    <property type="entry name" value="Ribonuclease Z/Hydroxyacylglutathione hydrolase-like"/>
    <property type="match status" value="1"/>
</dbReference>
<dbReference type="PANTHER" id="PTHR45922:SF1">
    <property type="entry name" value="CLEAVAGE AND POLYADENYLATION SPECIFICITY FACTOR SUBUNIT 2"/>
    <property type="match status" value="1"/>
</dbReference>
<protein>
    <recommendedName>
        <fullName evidence="1">Cleavage and polyadenylation specificity factor subunit 2</fullName>
    </recommendedName>
    <alternativeName>
        <fullName evidence="1">Cleavage and polyadenylation specificity factor 100 kDa subunit</fullName>
    </alternativeName>
</protein>
<dbReference type="EMBL" id="RCSS01000333">
    <property type="protein sequence ID" value="RVD92023.1"/>
    <property type="molecule type" value="Genomic_DNA"/>
</dbReference>
<dbReference type="GO" id="GO:0005847">
    <property type="term" value="C:mRNA cleavage and polyadenylation specificity factor complex"/>
    <property type="evidence" value="ECO:0007669"/>
    <property type="project" value="InterPro"/>
</dbReference>
<dbReference type="STRING" id="291195.A0A437ALD8"/>
<dbReference type="GO" id="GO:0003723">
    <property type="term" value="F:RNA binding"/>
    <property type="evidence" value="ECO:0007669"/>
    <property type="project" value="UniProtKB-KW"/>
</dbReference>
<proteinExistence type="inferred from homology"/>
<keyword evidence="1" id="KW-0694">RNA-binding</keyword>
<dbReference type="PANTHER" id="PTHR45922">
    <property type="entry name" value="CLEAVAGE AND POLYADENYLATION SPECIFICITY FACTOR SUBUNIT 2"/>
    <property type="match status" value="1"/>
</dbReference>
<keyword evidence="4" id="KW-1185">Reference proteome</keyword>
<comment type="subcellular location">
    <subcellularLocation>
        <location evidence="1">Nucleus</location>
    </subcellularLocation>
</comment>
<dbReference type="InterPro" id="IPR001279">
    <property type="entry name" value="Metallo-B-lactamas"/>
</dbReference>
<dbReference type="GO" id="GO:0006398">
    <property type="term" value="P:mRNA 3'-end processing by stem-loop binding and cleavage"/>
    <property type="evidence" value="ECO:0007669"/>
    <property type="project" value="InterPro"/>
</dbReference>
<dbReference type="Proteomes" id="UP000282876">
    <property type="component" value="Unassembled WGS sequence"/>
</dbReference>
<dbReference type="SUPFAM" id="SSF56281">
    <property type="entry name" value="Metallo-hydrolase/oxidoreductase"/>
    <property type="match status" value="1"/>
</dbReference>
<feature type="domain" description="Metallo-beta-lactamase" evidence="2">
    <location>
        <begin position="37"/>
        <end position="193"/>
    </location>
</feature>
<comment type="caution">
    <text evidence="3">The sequence shown here is derived from an EMBL/GenBank/DDBJ whole genome shotgun (WGS) entry which is preliminary data.</text>
</comment>
<dbReference type="AlphaFoldDB" id="A0A437ALD8"/>
<evidence type="ECO:0000313" key="3">
    <source>
        <dbReference type="EMBL" id="RVD92023.1"/>
    </source>
</evidence>
<keyword evidence="1" id="KW-0507">mRNA processing</keyword>